<dbReference type="PROSITE" id="PS51087">
    <property type="entry name" value="APAG"/>
    <property type="match status" value="1"/>
</dbReference>
<dbReference type="KEGG" id="mei:Msip34_2781"/>
<evidence type="ECO:0000313" key="5">
    <source>
        <dbReference type="Proteomes" id="UP000002743"/>
    </source>
</evidence>
<dbReference type="SUPFAM" id="SSF110069">
    <property type="entry name" value="ApaG-like"/>
    <property type="match status" value="1"/>
</dbReference>
<evidence type="ECO:0000256" key="1">
    <source>
        <dbReference type="ARBA" id="ARBA00017693"/>
    </source>
</evidence>
<dbReference type="OrthoDB" id="9795226at2"/>
<reference evidence="5" key="1">
    <citation type="submission" date="2009-07" db="EMBL/GenBank/DDBJ databases">
        <title>Complete sequence of chromosome of Methylovorus sp. SIP3-4.</title>
        <authorList>
            <person name="Lucas S."/>
            <person name="Copeland A."/>
            <person name="Lapidus A."/>
            <person name="Glavina del Rio T."/>
            <person name="Tice H."/>
            <person name="Bruce D."/>
            <person name="Goodwin L."/>
            <person name="Pitluck S."/>
            <person name="Clum A."/>
            <person name="Larimer F."/>
            <person name="Land M."/>
            <person name="Hauser L."/>
            <person name="Kyrpides N."/>
            <person name="Mikhailova N."/>
            <person name="Kayluzhnaya M."/>
            <person name="Chistoserdova L."/>
        </authorList>
    </citation>
    <scope>NUCLEOTIDE SEQUENCE [LARGE SCALE GENOMIC DNA]</scope>
    <source>
        <strain evidence="5">SIP3-4</strain>
    </source>
</reference>
<dbReference type="Gene3D" id="2.60.40.1470">
    <property type="entry name" value="ApaG domain"/>
    <property type="match status" value="1"/>
</dbReference>
<dbReference type="InterPro" id="IPR007474">
    <property type="entry name" value="ApaG_domain"/>
</dbReference>
<evidence type="ECO:0000313" key="4">
    <source>
        <dbReference type="EMBL" id="ACT52018.1"/>
    </source>
</evidence>
<protein>
    <recommendedName>
        <fullName evidence="1 2">Protein ApaG</fullName>
    </recommendedName>
</protein>
<dbReference type="AlphaFoldDB" id="C6XBP8"/>
<gene>
    <name evidence="2" type="primary">apaG</name>
    <name evidence="4" type="ordered locus">Msip34_2781</name>
</gene>
<accession>C6XBP8</accession>
<dbReference type="NCBIfam" id="NF003967">
    <property type="entry name" value="PRK05461.1"/>
    <property type="match status" value="1"/>
</dbReference>
<dbReference type="HAMAP" id="MF_00791">
    <property type="entry name" value="ApaG"/>
    <property type="match status" value="1"/>
</dbReference>
<proteinExistence type="inferred from homology"/>
<dbReference type="HOGENOM" id="CLU_128074_0_0_4"/>
<dbReference type="EMBL" id="CP001674">
    <property type="protein sequence ID" value="ACT52018.1"/>
    <property type="molecule type" value="Genomic_DNA"/>
</dbReference>
<dbReference type="InterPro" id="IPR023065">
    <property type="entry name" value="Uncharacterised_ApaG"/>
</dbReference>
<dbReference type="STRING" id="582744.Msip34_2781"/>
<evidence type="ECO:0000256" key="2">
    <source>
        <dbReference type="HAMAP-Rule" id="MF_00791"/>
    </source>
</evidence>
<keyword evidence="5" id="KW-1185">Reference proteome</keyword>
<dbReference type="PANTHER" id="PTHR14289">
    <property type="entry name" value="F-BOX ONLY PROTEIN 3"/>
    <property type="match status" value="1"/>
</dbReference>
<dbReference type="Pfam" id="PF04379">
    <property type="entry name" value="DUF525"/>
    <property type="match status" value="1"/>
</dbReference>
<organism evidence="4 5">
    <name type="scientific">Methylovorus glucosotrophus (strain SIP3-4)</name>
    <dbReference type="NCBI Taxonomy" id="582744"/>
    <lineage>
        <taxon>Bacteria</taxon>
        <taxon>Pseudomonadati</taxon>
        <taxon>Pseudomonadota</taxon>
        <taxon>Betaproteobacteria</taxon>
        <taxon>Nitrosomonadales</taxon>
        <taxon>Methylophilaceae</taxon>
        <taxon>Methylovorus</taxon>
    </lineage>
</organism>
<name>C6XBP8_METGS</name>
<reference evidence="4 5" key="2">
    <citation type="journal article" date="2011" name="J. Bacteriol.">
        <title>Genomes of three methylotrophs from a single niche uncover genetic and metabolic divergence of Methylophilaceae.</title>
        <authorList>
            <person name="Lapidus A."/>
            <person name="Clum A."/>
            <person name="Labutti K."/>
            <person name="Kaluzhnaya M.G."/>
            <person name="Lim S."/>
            <person name="Beck D.A."/>
            <person name="Glavina Del Rio T."/>
            <person name="Nolan M."/>
            <person name="Mavromatis K."/>
            <person name="Huntemann M."/>
            <person name="Lucas S."/>
            <person name="Lidstrom M.E."/>
            <person name="Ivanova N."/>
            <person name="Chistoserdova L."/>
        </authorList>
    </citation>
    <scope>NUCLEOTIDE SEQUENCE [LARGE SCALE GENOMIC DNA]</scope>
    <source>
        <strain evidence="4 5">SIP3-4</strain>
    </source>
</reference>
<dbReference type="eggNOG" id="COG2967">
    <property type="taxonomic scope" value="Bacteria"/>
</dbReference>
<evidence type="ECO:0000259" key="3">
    <source>
        <dbReference type="PROSITE" id="PS51087"/>
    </source>
</evidence>
<dbReference type="Proteomes" id="UP000002743">
    <property type="component" value="Chromosome"/>
</dbReference>
<dbReference type="PANTHER" id="PTHR14289:SF16">
    <property type="entry name" value="POLYMERASE DELTA-INTERACTING PROTEIN 2"/>
    <property type="match status" value="1"/>
</dbReference>
<feature type="domain" description="ApaG" evidence="3">
    <location>
        <begin position="3"/>
        <end position="127"/>
    </location>
</feature>
<dbReference type="RefSeq" id="WP_015831215.1">
    <property type="nucleotide sequence ID" value="NC_012969.1"/>
</dbReference>
<sequence length="127" mass="14111">MESSRRYQFTVSVVSAYLPDQSDEAEPRYAFAYTVTIINTGTETAQLISRHWIITDADESVQEVRGPGVVGEQPTLKPGQQFQYTSGTVLRTSVGFMRGSYQLVAEDGTEFEAEIPAFTLSTPRVLH</sequence>
<dbReference type="GO" id="GO:0070987">
    <property type="term" value="P:error-free translesion synthesis"/>
    <property type="evidence" value="ECO:0007669"/>
    <property type="project" value="TreeGrafter"/>
</dbReference>
<dbReference type="InterPro" id="IPR036767">
    <property type="entry name" value="ApaG_sf"/>
</dbReference>